<protein>
    <submittedName>
        <fullName evidence="1">Uncharacterized protein</fullName>
    </submittedName>
</protein>
<dbReference type="Proteomes" id="UP000004263">
    <property type="component" value="Unassembled WGS sequence"/>
</dbReference>
<keyword evidence="2" id="KW-1185">Reference proteome</keyword>
<dbReference type="AlphaFoldDB" id="Q1N3U0"/>
<dbReference type="OrthoDB" id="6400726at2"/>
<reference evidence="1 2" key="1">
    <citation type="submission" date="2006-03" db="EMBL/GenBank/DDBJ databases">
        <authorList>
            <person name="Pinhassi J."/>
            <person name="Pedros-Alio C."/>
            <person name="Ferriera S."/>
            <person name="Johnson J."/>
            <person name="Kravitz S."/>
            <person name="Halpern A."/>
            <person name="Remington K."/>
            <person name="Beeson K."/>
            <person name="Tran B."/>
            <person name="Rogers Y.-H."/>
            <person name="Friedman R."/>
            <person name="Venter J.C."/>
        </authorList>
    </citation>
    <scope>NUCLEOTIDE SEQUENCE [LARGE SCALE GENOMIC DNA]</scope>
    <source>
        <strain evidence="1 2">RED65</strain>
    </source>
</reference>
<evidence type="ECO:0000313" key="2">
    <source>
        <dbReference type="Proteomes" id="UP000004263"/>
    </source>
</evidence>
<sequence>MRRILFIVISVAILAGCNDYLLEHQGTYQTAYMVNNQAMLARLSINKFGAVLVVTDALEQSSSVNATITHDMEQLDFAGVSECIDVADRFECTLEGQTITLNKTVPMAGTSLEELAGEYQLLNDYGVATIVVADSGKFSTNINGCELKGRLSIDADALVIKKLKDSCDKKVEFGVAFNSTENSAPESLEVFVSDHVLTGDWVKR</sequence>
<gene>
    <name evidence="1" type="ORF">RED65_11964</name>
</gene>
<dbReference type="HOGENOM" id="CLU_1341100_0_0_6"/>
<dbReference type="EMBL" id="AAQH01000004">
    <property type="protein sequence ID" value="EAT12784.1"/>
    <property type="molecule type" value="Genomic_DNA"/>
</dbReference>
<proteinExistence type="predicted"/>
<name>Q1N3U0_9GAMM</name>
<organism evidence="1 2">
    <name type="scientific">Bermanella marisrubri</name>
    <dbReference type="NCBI Taxonomy" id="207949"/>
    <lineage>
        <taxon>Bacteria</taxon>
        <taxon>Pseudomonadati</taxon>
        <taxon>Pseudomonadota</taxon>
        <taxon>Gammaproteobacteria</taxon>
        <taxon>Oceanospirillales</taxon>
        <taxon>Oceanospirillaceae</taxon>
        <taxon>Bermanella</taxon>
    </lineage>
</organism>
<dbReference type="RefSeq" id="WP_007018674.1">
    <property type="nucleotide sequence ID" value="NZ_CH724118.1"/>
</dbReference>
<dbReference type="PROSITE" id="PS51257">
    <property type="entry name" value="PROKAR_LIPOPROTEIN"/>
    <property type="match status" value="1"/>
</dbReference>
<dbReference type="STRING" id="207949.RED65_11964"/>
<accession>Q1N3U0</accession>
<comment type="caution">
    <text evidence="1">The sequence shown here is derived from an EMBL/GenBank/DDBJ whole genome shotgun (WGS) entry which is preliminary data.</text>
</comment>
<evidence type="ECO:0000313" key="1">
    <source>
        <dbReference type="EMBL" id="EAT12784.1"/>
    </source>
</evidence>